<evidence type="ECO:0000313" key="3">
    <source>
        <dbReference type="Proteomes" id="UP000549394"/>
    </source>
</evidence>
<accession>A0A7I8VFD8</accession>
<protein>
    <submittedName>
        <fullName evidence="2">DgyrCDS3511</fullName>
    </submittedName>
</protein>
<keyword evidence="3" id="KW-1185">Reference proteome</keyword>
<organism evidence="2 3">
    <name type="scientific">Dimorphilus gyrociliatus</name>
    <dbReference type="NCBI Taxonomy" id="2664684"/>
    <lineage>
        <taxon>Eukaryota</taxon>
        <taxon>Metazoa</taxon>
        <taxon>Spiralia</taxon>
        <taxon>Lophotrochozoa</taxon>
        <taxon>Annelida</taxon>
        <taxon>Polychaeta</taxon>
        <taxon>Polychaeta incertae sedis</taxon>
        <taxon>Dinophilidae</taxon>
        <taxon>Dimorphilus</taxon>
    </lineage>
</organism>
<dbReference type="AlphaFoldDB" id="A0A7I8VFD8"/>
<feature type="region of interest" description="Disordered" evidence="1">
    <location>
        <begin position="535"/>
        <end position="572"/>
    </location>
</feature>
<evidence type="ECO:0000256" key="1">
    <source>
        <dbReference type="SAM" id="MobiDB-lite"/>
    </source>
</evidence>
<feature type="compositionally biased region" description="Basic and acidic residues" evidence="1">
    <location>
        <begin position="119"/>
        <end position="149"/>
    </location>
</feature>
<evidence type="ECO:0000313" key="2">
    <source>
        <dbReference type="EMBL" id="CAD5114378.1"/>
    </source>
</evidence>
<feature type="compositionally biased region" description="Basic and acidic residues" evidence="1">
    <location>
        <begin position="537"/>
        <end position="550"/>
    </location>
</feature>
<comment type="caution">
    <text evidence="2">The sequence shown here is derived from an EMBL/GenBank/DDBJ whole genome shotgun (WGS) entry which is preliminary data.</text>
</comment>
<gene>
    <name evidence="2" type="ORF">DGYR_LOCUS3228</name>
</gene>
<feature type="region of interest" description="Disordered" evidence="1">
    <location>
        <begin position="320"/>
        <end position="339"/>
    </location>
</feature>
<sequence>MNYQKAKYIQGVNTSFLTRRNFGYNQRPQLGNNYIVGAQIEPEWIVQNGYAFEREESGKYKIRGLANEIFDRQVKIADGTERGTSVTEEETSVPNYKDIKSSQKGKSTIKTGAKYLKHSSADRTPNEYKLQSKESTTSDRKIVRSEQKSRKLPIKKKPGTSAMRTTGNISTKGSEETESSYSTDRKTSESISHDSSKNDSTSTSEESYETKSDSPSSATSKETCDVESSNSQSTVDKVVKSSKKSHFRNELKGHSSSVMSSESLNETDENETFSLSEEKSTGRGSGRAKVNGYIIVDQSSSKEYFSEKKPYRIRLGERGDVSRPKIMPPTVKCKGERKKVPKHFRKTNIIDKESSTANFSHSKVRKGSIRSQSSGSCSLSSTNSFIETFWVSRQETTDRTNSSVRYMSKNDTESSLDHVKSTRKVLSNIDCSHETRSFHFPSLRYKESFYPNVIGELDDPNMFLNGKCTYTWANKTFTPMPHHPNCCKINTNCEKLNKSSDIDDPASLQLNSSKIECHSNITESSISALSIVDDNTSDDKANRDKDDKDCTVPSSDNELELETDGEAATSHDTDCRKKLIDKRLMETEVNEISILSDTSKEEQAKYIKKSYIRSKCFSRRLKKRTEKIFGNLNIKRLIDKLFKEKNE</sequence>
<dbReference type="EMBL" id="CAJFCJ010000005">
    <property type="protein sequence ID" value="CAD5114378.1"/>
    <property type="molecule type" value="Genomic_DNA"/>
</dbReference>
<proteinExistence type="predicted"/>
<feature type="region of interest" description="Disordered" evidence="1">
    <location>
        <begin position="116"/>
        <end position="286"/>
    </location>
</feature>
<dbReference type="Proteomes" id="UP000549394">
    <property type="component" value="Unassembled WGS sequence"/>
</dbReference>
<feature type="compositionally biased region" description="Basic and acidic residues" evidence="1">
    <location>
        <begin position="183"/>
        <end position="197"/>
    </location>
</feature>
<name>A0A7I8VFD8_9ANNE</name>
<reference evidence="2 3" key="1">
    <citation type="submission" date="2020-08" db="EMBL/GenBank/DDBJ databases">
        <authorList>
            <person name="Hejnol A."/>
        </authorList>
    </citation>
    <scope>NUCLEOTIDE SEQUENCE [LARGE SCALE GENOMIC DNA]</scope>
</reference>
<feature type="compositionally biased region" description="Polar residues" evidence="1">
    <location>
        <begin position="215"/>
        <end position="232"/>
    </location>
</feature>
<feature type="compositionally biased region" description="Polar residues" evidence="1">
    <location>
        <begin position="162"/>
        <end position="172"/>
    </location>
</feature>